<feature type="transmembrane region" description="Helical" evidence="7">
    <location>
        <begin position="111"/>
        <end position="128"/>
    </location>
</feature>
<name>A0A563VRY3_9CYAN</name>
<protein>
    <submittedName>
        <fullName evidence="8">Polysaccharide biosynthesis family protein</fullName>
    </submittedName>
</protein>
<evidence type="ECO:0000256" key="1">
    <source>
        <dbReference type="ARBA" id="ARBA00004651"/>
    </source>
</evidence>
<dbReference type="EMBL" id="CAACVJ010000164">
    <property type="protein sequence ID" value="VEP14175.1"/>
    <property type="molecule type" value="Genomic_DNA"/>
</dbReference>
<dbReference type="Pfam" id="PF13440">
    <property type="entry name" value="Polysacc_synt_3"/>
    <property type="match status" value="1"/>
</dbReference>
<comment type="subcellular location">
    <subcellularLocation>
        <location evidence="1">Cell membrane</location>
        <topology evidence="1">Multi-pass membrane protein</topology>
    </subcellularLocation>
</comment>
<feature type="transmembrane region" description="Helical" evidence="7">
    <location>
        <begin position="149"/>
        <end position="170"/>
    </location>
</feature>
<dbReference type="AlphaFoldDB" id="A0A563VRY3"/>
<proteinExistence type="inferred from homology"/>
<keyword evidence="9" id="KW-1185">Reference proteome</keyword>
<feature type="transmembrane region" description="Helical" evidence="7">
    <location>
        <begin position="414"/>
        <end position="436"/>
    </location>
</feature>
<evidence type="ECO:0000256" key="2">
    <source>
        <dbReference type="ARBA" id="ARBA00007430"/>
    </source>
</evidence>
<evidence type="ECO:0000256" key="5">
    <source>
        <dbReference type="ARBA" id="ARBA00022989"/>
    </source>
</evidence>
<evidence type="ECO:0000256" key="4">
    <source>
        <dbReference type="ARBA" id="ARBA00022692"/>
    </source>
</evidence>
<evidence type="ECO:0000313" key="8">
    <source>
        <dbReference type="EMBL" id="VEP14175.1"/>
    </source>
</evidence>
<dbReference type="PANTHER" id="PTHR30250">
    <property type="entry name" value="PST FAMILY PREDICTED COLANIC ACID TRANSPORTER"/>
    <property type="match status" value="1"/>
</dbReference>
<evidence type="ECO:0000313" key="9">
    <source>
        <dbReference type="Proteomes" id="UP000320055"/>
    </source>
</evidence>
<organism evidence="8 9">
    <name type="scientific">Hyella patelloides LEGE 07179</name>
    <dbReference type="NCBI Taxonomy" id="945734"/>
    <lineage>
        <taxon>Bacteria</taxon>
        <taxon>Bacillati</taxon>
        <taxon>Cyanobacteriota</taxon>
        <taxon>Cyanophyceae</taxon>
        <taxon>Pleurocapsales</taxon>
        <taxon>Hyellaceae</taxon>
        <taxon>Hyella</taxon>
    </lineage>
</organism>
<dbReference type="PROSITE" id="PS51257">
    <property type="entry name" value="PROKAR_LIPOPROTEIN"/>
    <property type="match status" value="1"/>
</dbReference>
<feature type="transmembrane region" description="Helical" evidence="7">
    <location>
        <begin position="230"/>
        <end position="247"/>
    </location>
</feature>
<dbReference type="RefSeq" id="WP_144872579.1">
    <property type="nucleotide sequence ID" value="NZ_LR213989.1"/>
</dbReference>
<keyword evidence="3" id="KW-1003">Cell membrane</keyword>
<feature type="transmembrane region" description="Helical" evidence="7">
    <location>
        <begin position="443"/>
        <end position="463"/>
    </location>
</feature>
<gene>
    <name evidence="8" type="ORF">H1P_2460009</name>
</gene>
<sequence length="486" mass="54603">MNLKQKALQGVVWSAIQNWGSQSCSFIVFLILARLLSPEAFGLVALANVFLAFMQIFMEQGFTQALIQRQDLESEHLNTAFWSQVGCGILLAVISALGAGVVAQFFNQPKLIPILQCLSLLFIVNSFGHVHKALLSREFAFKIMALRSLLGIVVSGIVGVAMAYAGHGVWSLVAQQLVYESVGVLVMWQAVDWRPALQFSPKHFQHLFDFGIHVLVFKFIKFFNKRSDNLLIGYFLGEVALGYYAIAYRILQVMIQLIITTFNQVALPTFSRLQNEPDRFRQAFYQATQLTSLIAFPAFLGVVVLTPELVISLFGEQWQPAIRAMQILAFEGIVQSVSFFHKSVFMSMGKPFWKVKLTLFNATINIIACLIVVKWGITAVALAYVVSNYLAFPLSQWAVNKLIKIPLLPYTQQFITPVVSSVLMVIAILIAKYFLVNLVTTQVLLIITIVWGTIIYILSIKFLNPQLFQQIVELVRMAIFSKKRAT</sequence>
<dbReference type="PANTHER" id="PTHR30250:SF10">
    <property type="entry name" value="LIPOPOLYSACCHARIDE BIOSYNTHESIS PROTEIN WZXC"/>
    <property type="match status" value="1"/>
</dbReference>
<feature type="transmembrane region" description="Helical" evidence="7">
    <location>
        <begin position="362"/>
        <end position="386"/>
    </location>
</feature>
<feature type="transmembrane region" description="Helical" evidence="7">
    <location>
        <begin position="79"/>
        <end position="105"/>
    </location>
</feature>
<accession>A0A563VRY3</accession>
<keyword evidence="6 7" id="KW-0472">Membrane</keyword>
<reference evidence="8 9" key="1">
    <citation type="submission" date="2019-01" db="EMBL/GenBank/DDBJ databases">
        <authorList>
            <person name="Brito A."/>
        </authorList>
    </citation>
    <scope>NUCLEOTIDE SEQUENCE [LARGE SCALE GENOMIC DNA]</scope>
    <source>
        <strain evidence="8">1</strain>
    </source>
</reference>
<comment type="similarity">
    <text evidence="2">Belongs to the polysaccharide synthase family.</text>
</comment>
<keyword evidence="5 7" id="KW-1133">Transmembrane helix</keyword>
<feature type="transmembrane region" description="Helical" evidence="7">
    <location>
        <begin position="293"/>
        <end position="315"/>
    </location>
</feature>
<dbReference type="InterPro" id="IPR050833">
    <property type="entry name" value="Poly_Biosynth_Transport"/>
</dbReference>
<evidence type="ECO:0000256" key="7">
    <source>
        <dbReference type="SAM" id="Phobius"/>
    </source>
</evidence>
<evidence type="ECO:0000256" key="6">
    <source>
        <dbReference type="ARBA" id="ARBA00023136"/>
    </source>
</evidence>
<dbReference type="Proteomes" id="UP000320055">
    <property type="component" value="Unassembled WGS sequence"/>
</dbReference>
<evidence type="ECO:0000256" key="3">
    <source>
        <dbReference type="ARBA" id="ARBA00022475"/>
    </source>
</evidence>
<dbReference type="NCBIfam" id="NF007773">
    <property type="entry name" value="PRK10459.1"/>
    <property type="match status" value="1"/>
</dbReference>
<feature type="transmembrane region" description="Helical" evidence="7">
    <location>
        <begin position="40"/>
        <end position="58"/>
    </location>
</feature>
<dbReference type="GO" id="GO:0005886">
    <property type="term" value="C:plasma membrane"/>
    <property type="evidence" value="ECO:0007669"/>
    <property type="project" value="UniProtKB-SubCell"/>
</dbReference>
<keyword evidence="4 7" id="KW-0812">Transmembrane</keyword>
<dbReference type="OrthoDB" id="9770347at2"/>
<dbReference type="CDD" id="cd13127">
    <property type="entry name" value="MATE_tuaB_like"/>
    <property type="match status" value="1"/>
</dbReference>